<organism evidence="5 6">
    <name type="scientific">Heterodermia speciosa</name>
    <dbReference type="NCBI Taxonomy" id="116794"/>
    <lineage>
        <taxon>Eukaryota</taxon>
        <taxon>Fungi</taxon>
        <taxon>Dikarya</taxon>
        <taxon>Ascomycota</taxon>
        <taxon>Pezizomycotina</taxon>
        <taxon>Lecanoromycetes</taxon>
        <taxon>OSLEUM clade</taxon>
        <taxon>Lecanoromycetidae</taxon>
        <taxon>Caliciales</taxon>
        <taxon>Physciaceae</taxon>
        <taxon>Heterodermia</taxon>
    </lineage>
</organism>
<dbReference type="InterPro" id="IPR026992">
    <property type="entry name" value="DIOX_N"/>
</dbReference>
<feature type="region of interest" description="Disordered" evidence="3">
    <location>
        <begin position="348"/>
        <end position="369"/>
    </location>
</feature>
<reference evidence="5" key="1">
    <citation type="submission" date="2021-03" db="EMBL/GenBank/DDBJ databases">
        <authorList>
            <person name="Tagirdzhanova G."/>
        </authorList>
    </citation>
    <scope>NUCLEOTIDE SEQUENCE</scope>
</reference>
<dbReference type="GO" id="GO:0046872">
    <property type="term" value="F:metal ion binding"/>
    <property type="evidence" value="ECO:0007669"/>
    <property type="project" value="UniProtKB-KW"/>
</dbReference>
<dbReference type="InterPro" id="IPR005123">
    <property type="entry name" value="Oxoglu/Fe-dep_dioxygenase_dom"/>
</dbReference>
<accession>A0A8H3F2Q8</accession>
<dbReference type="InterPro" id="IPR027443">
    <property type="entry name" value="IPNS-like_sf"/>
</dbReference>
<comment type="caution">
    <text evidence="5">The sequence shown here is derived from an EMBL/GenBank/DDBJ whole genome shotgun (WGS) entry which is preliminary data.</text>
</comment>
<dbReference type="Pfam" id="PF03171">
    <property type="entry name" value="2OG-FeII_Oxy"/>
    <property type="match status" value="1"/>
</dbReference>
<dbReference type="Gene3D" id="2.60.120.330">
    <property type="entry name" value="B-lactam Antibiotic, Isopenicillin N Synthase, Chain"/>
    <property type="match status" value="1"/>
</dbReference>
<evidence type="ECO:0000256" key="1">
    <source>
        <dbReference type="ARBA" id="ARBA00008056"/>
    </source>
</evidence>
<sequence>MATQVETALPAQLEPLTLKTYVHPPATKLQLDYAEIPVLDLGLVDLPGGKEKLVAQLKDAVEQTGFFYVVNFGLSQADIDRQFAIGKEVLNLPEKEKLQYRANLEDGDYNGYRPLGMIEQYPGLRDNWECYHVFKFIEEHQRTHPKVIQDHYAEIEKFNRHLHQNVAHSVLRLLANVLEIPEEFFVDNHQYEESCSSFSRYVKYHARTPELNEKYKDIFVRGHTDFGSVTFVFSQPVGGLQLQARDGSWKAVRHIPGSIVVNTADMLHFWTNTYLQSCVHRVVAPPADQVELDRYGLIYFLRPGNKTCLRSVDSPLLRRLGLSAENESEDLKRKREVTVGEWVPIQTKKNWTPHDQQPQSGAEFQSLFR</sequence>
<protein>
    <recommendedName>
        <fullName evidence="4">Fe2OG dioxygenase domain-containing protein</fullName>
    </recommendedName>
</protein>
<keyword evidence="2" id="KW-0479">Metal-binding</keyword>
<dbReference type="GO" id="GO:0016491">
    <property type="term" value="F:oxidoreductase activity"/>
    <property type="evidence" value="ECO:0007669"/>
    <property type="project" value="UniProtKB-KW"/>
</dbReference>
<dbReference type="Proteomes" id="UP000664521">
    <property type="component" value="Unassembled WGS sequence"/>
</dbReference>
<keyword evidence="2" id="KW-0408">Iron</keyword>
<evidence type="ECO:0000313" key="6">
    <source>
        <dbReference type="Proteomes" id="UP000664521"/>
    </source>
</evidence>
<proteinExistence type="inferred from homology"/>
<dbReference type="InterPro" id="IPR044861">
    <property type="entry name" value="IPNS-like_FE2OG_OXY"/>
</dbReference>
<evidence type="ECO:0000256" key="2">
    <source>
        <dbReference type="RuleBase" id="RU003682"/>
    </source>
</evidence>
<keyword evidence="2" id="KW-0560">Oxidoreductase</keyword>
<gene>
    <name evidence="5" type="ORF">HETSPECPRED_002233</name>
</gene>
<dbReference type="PRINTS" id="PR00682">
    <property type="entry name" value="IPNSYNTHASE"/>
</dbReference>
<dbReference type="OrthoDB" id="406156at2759"/>
<dbReference type="SUPFAM" id="SSF51197">
    <property type="entry name" value="Clavaminate synthase-like"/>
    <property type="match status" value="1"/>
</dbReference>
<comment type="similarity">
    <text evidence="1 2">Belongs to the iron/ascorbate-dependent oxidoreductase family.</text>
</comment>
<keyword evidence="6" id="KW-1185">Reference proteome</keyword>
<name>A0A8H3F2Q8_9LECA</name>
<evidence type="ECO:0000256" key="3">
    <source>
        <dbReference type="SAM" id="MobiDB-lite"/>
    </source>
</evidence>
<dbReference type="PANTHER" id="PTHR47990">
    <property type="entry name" value="2-OXOGLUTARATE (2OG) AND FE(II)-DEPENDENT OXYGENASE SUPERFAMILY PROTEIN-RELATED"/>
    <property type="match status" value="1"/>
</dbReference>
<dbReference type="EMBL" id="CAJPDS010000015">
    <property type="protein sequence ID" value="CAF9914897.1"/>
    <property type="molecule type" value="Genomic_DNA"/>
</dbReference>
<dbReference type="InterPro" id="IPR050231">
    <property type="entry name" value="Iron_ascorbate_oxido_reductase"/>
</dbReference>
<evidence type="ECO:0000259" key="4">
    <source>
        <dbReference type="PROSITE" id="PS51471"/>
    </source>
</evidence>
<dbReference type="AlphaFoldDB" id="A0A8H3F2Q8"/>
<dbReference type="PROSITE" id="PS51471">
    <property type="entry name" value="FE2OG_OXY"/>
    <property type="match status" value="1"/>
</dbReference>
<evidence type="ECO:0000313" key="5">
    <source>
        <dbReference type="EMBL" id="CAF9914897.1"/>
    </source>
</evidence>
<dbReference type="Pfam" id="PF14226">
    <property type="entry name" value="DIOX_N"/>
    <property type="match status" value="1"/>
</dbReference>
<feature type="domain" description="Fe2OG dioxygenase" evidence="4">
    <location>
        <begin position="191"/>
        <end position="303"/>
    </location>
</feature>
<dbReference type="GO" id="GO:0044283">
    <property type="term" value="P:small molecule biosynthetic process"/>
    <property type="evidence" value="ECO:0007669"/>
    <property type="project" value="UniProtKB-ARBA"/>
</dbReference>